<evidence type="ECO:0000256" key="10">
    <source>
        <dbReference type="ARBA" id="ARBA00023306"/>
    </source>
</evidence>
<evidence type="ECO:0000259" key="12">
    <source>
        <dbReference type="Pfam" id="PF18122"/>
    </source>
</evidence>
<evidence type="ECO:0000256" key="4">
    <source>
        <dbReference type="ARBA" id="ARBA00016070"/>
    </source>
</evidence>
<evidence type="ECO:0000259" key="11">
    <source>
        <dbReference type="Pfam" id="PF12859"/>
    </source>
</evidence>
<sequence>MSAGARHLTVIGEFKPFGLIAEALDGKPSENVTDSYHYFLFDPELTKQREEDDEFEGSGTYSDRGDHELFIRGNRIIWTIGSRVHKRFTSASPIIMACWCRMGDKSEALLCVLHTDCLTTCNISGDTVSVPLSRPVISIWPLPSGLLLQVAEANSTCGPFSSSSPSLISRDMLRVKRDIKGYSPQNLFGFTSQFDITTKDGSSSSHLILRDPLAEPESTYIEERGKLCLLKEFDEKTIWTGERIPLMASYNKGKMQHSLWVAELGNSIVEVNNSKLSDMVPAEVFPKQLSFRRIWQGKGAQTAASKVFLATDDDAVPIVCFLLQDQKKLLSVRLQTVDLNNEILFDIKPDMSWSIPGIAAVPVNATRPRVKVGLLPYLDIICLASDNTLLLYSGKQCLCRYMLPPNTKPLDAPTMSQDLKIVGLSNSVEGRFNVIVNNGQVLRCALRRSPSSSLTNDCITAMAEGLNSVFYNHFLVLLWGDTDVAYLAKNDVGIQSEWEAFCSTITKLCQESNTTTQMIPDLASNSSWEFLLNSKFHKNYPNYSFVKGICPEKSINQQGSNSFVSFEDHSQTHEKSSCPELLMETLDTLHAVYETLKLDSLRKRDLTLLVALLSNVAGFLGEESYLDHYIRDFPRLFKFETRRTACSRKTPPSLFRWLENCLRYGYNSVESCDLPPLISKEDSNVVSWARKIVSFYSLLCGAELLDKKLSNGVCCNVSSGSSSTNEQRAVLAMVGERFGLQQLDLLPAGVSLPLRHALDKCRESPPTDWPAAAYVLLGREDLALLCSAHSRKSKENEPHTNMNLISMSTPYMLHLHPVTIPSSTSDTNESEITKLEDTDSVDGSLNDGMEHIFNSSMQLRYGRDLRVNEVRRLLCSARPVAIQTPVNPTASDQDLQQAQLWQLAQRTTALPIGRGAFTLATTHTLLTEVNLDPNIRNIQELKSWPEFHNAVASGLRLAPIQGKMSRTWIIYNKPNEPNVTHAGLLLALGLHGHLRVLTITDIYQYYSQEHESTTVGLMLGLAASHRGTMHPAISKSFYVHIPARHPSSFPELELPTLLQSAALLSVGLLYEGSAHPQTMQVLLGEIGRRSGGDNVLEREGYAVSAGFSLGLVALGRGEDTLGFMDKFVDRLFQYIGGKDCHNDKSHLLTPSMDEHGRGVGQVMDGNPINVDVTAPGAIIALALMYLKTESDVMVSRLSIPRTHFDLQYVRPDFIMLRVIARNLILWSRVHPSEDWIQSQIPEIVQSGVKGLSDEMSDVDGMDAEVFVQAYVNIVAGACISLGLTYAGTRDGHAQELLYKYAIYFLNEIKPVSVSSCKSFPKGLLQYVDRGTLETCLHLIVLSLSVVMAGSGHLQTFKLLRFLRTRNSADGHVSYGTQLAVSLSLGFLFLGGGMHTFSTSNNSIAALLITLYPRLPTGPNDNRCHLQAFRHLYVLATEARWVQTVDVDTGLPVYAPLEVTVKETEHFAETSFCEVTPCILPERAILKTVRVCGPRYWPQVIELNPEEKPWWNAGDKDDPFNSGILYIKRKVGACSYVDDPIGCQSLLSRAMHKVFGLTSLRTCILSTDDDSVPATVHQLVSTFSSDPSLNAFAQLCCDLSWDSRSEADFQEFCLQVLFECVSKDRPALLQVYLSLYTTVGSLADQLTSGVPILGDTLFVPSFKLALAYNEAVLKGRLATSRGSIIQSAFLGSLEKCMDDLLSYSASLTDDLPNYLNSGIWPEEGQEGDSSTVLAWYLHWYGVPAPSIVKRVMEKLRPLRLGGTSSCSVPLLHLLFPRTHIQAVADIDKFCFS</sequence>
<reference evidence="15" key="1">
    <citation type="journal article" date="2016" name="Nat. Genet.">
        <title>A high-quality carrot genome assembly provides new insights into carotenoid accumulation and asterid genome evolution.</title>
        <authorList>
            <person name="Iorizzo M."/>
            <person name="Ellison S."/>
            <person name="Senalik D."/>
            <person name="Zeng P."/>
            <person name="Satapoomin P."/>
            <person name="Huang J."/>
            <person name="Bowman M."/>
            <person name="Iovene M."/>
            <person name="Sanseverino W."/>
            <person name="Cavagnaro P."/>
            <person name="Yildiz M."/>
            <person name="Macko-Podgorni A."/>
            <person name="Moranska E."/>
            <person name="Grzebelus E."/>
            <person name="Grzebelus D."/>
            <person name="Ashrafi H."/>
            <person name="Zheng Z."/>
            <person name="Cheng S."/>
            <person name="Spooner D."/>
            <person name="Van Deynze A."/>
            <person name="Simon P."/>
        </authorList>
    </citation>
    <scope>NUCLEOTIDE SEQUENCE</scope>
    <source>
        <tissue evidence="15">Leaf</tissue>
    </source>
</reference>
<dbReference type="Pfam" id="PF12859">
    <property type="entry name" value="ANAPC1"/>
    <property type="match status" value="2"/>
</dbReference>
<proteinExistence type="inferred from homology"/>
<feature type="domain" description="Anaphase-promoting complex subunit 1 N-terminal" evidence="11">
    <location>
        <begin position="33"/>
        <end position="263"/>
    </location>
</feature>
<keyword evidence="10" id="KW-0131">Cell cycle</keyword>
<keyword evidence="5" id="KW-0132">Cell division</keyword>
<keyword evidence="16" id="KW-1185">Reference proteome</keyword>
<name>A0AAF0WQT4_DAUCS</name>
<keyword evidence="7" id="KW-0498">Mitosis</keyword>
<evidence type="ECO:0000256" key="3">
    <source>
        <dbReference type="ARBA" id="ARBA00010547"/>
    </source>
</evidence>
<feature type="domain" description="Anaphase-promoting complex subunit 1 middle" evidence="13">
    <location>
        <begin position="523"/>
        <end position="783"/>
    </location>
</feature>
<dbReference type="InterPro" id="IPR024990">
    <property type="entry name" value="Apc1"/>
</dbReference>
<evidence type="ECO:0000256" key="8">
    <source>
        <dbReference type="ARBA" id="ARBA00022786"/>
    </source>
</evidence>
<dbReference type="GO" id="GO:0060090">
    <property type="term" value="F:molecular adaptor activity"/>
    <property type="evidence" value="ECO:0007669"/>
    <property type="project" value="TreeGrafter"/>
</dbReference>
<gene>
    <name evidence="15" type="ORF">DCAR_0313353</name>
</gene>
<dbReference type="GO" id="GO:0070979">
    <property type="term" value="P:protein K11-linked ubiquitination"/>
    <property type="evidence" value="ECO:0007669"/>
    <property type="project" value="TreeGrafter"/>
</dbReference>
<dbReference type="GO" id="GO:0031145">
    <property type="term" value="P:anaphase-promoting complex-dependent catabolic process"/>
    <property type="evidence" value="ECO:0007669"/>
    <property type="project" value="TreeGrafter"/>
</dbReference>
<evidence type="ECO:0000256" key="5">
    <source>
        <dbReference type="ARBA" id="ARBA00022618"/>
    </source>
</evidence>
<reference evidence="15" key="2">
    <citation type="submission" date="2022-03" db="EMBL/GenBank/DDBJ databases">
        <title>Draft title - Genomic analysis of global carrot germplasm unveils the trajectory of domestication and the origin of high carotenoid orange carrot.</title>
        <authorList>
            <person name="Iorizzo M."/>
            <person name="Ellison S."/>
            <person name="Senalik D."/>
            <person name="Macko-Podgorni A."/>
            <person name="Grzebelus D."/>
            <person name="Bostan H."/>
            <person name="Rolling W."/>
            <person name="Curaba J."/>
            <person name="Simon P."/>
        </authorList>
    </citation>
    <scope>NUCLEOTIDE SEQUENCE</scope>
    <source>
        <tissue evidence="15">Leaf</tissue>
    </source>
</reference>
<keyword evidence="8" id="KW-0833">Ubl conjugation pathway</keyword>
<dbReference type="GO" id="GO:0007091">
    <property type="term" value="P:metaphase/anaphase transition of mitotic cell cycle"/>
    <property type="evidence" value="ECO:0007669"/>
    <property type="project" value="TreeGrafter"/>
</dbReference>
<dbReference type="InterPro" id="IPR049255">
    <property type="entry name" value="Apc1_N"/>
</dbReference>
<dbReference type="FunFam" id="1.25.10.10:FF:000211">
    <property type="entry name" value="Anaphase-promoting complex subunit 1"/>
    <property type="match status" value="1"/>
</dbReference>
<dbReference type="Pfam" id="PF21282">
    <property type="entry name" value="APC1_3rd"/>
    <property type="match status" value="1"/>
</dbReference>
<dbReference type="PANTHER" id="PTHR12827:SF3">
    <property type="entry name" value="ANAPHASE-PROMOTING COMPLEX SUBUNIT 1"/>
    <property type="match status" value="1"/>
</dbReference>
<evidence type="ECO:0000313" key="16">
    <source>
        <dbReference type="Proteomes" id="UP000077755"/>
    </source>
</evidence>
<dbReference type="Proteomes" id="UP000077755">
    <property type="component" value="Chromosome 3"/>
</dbReference>
<dbReference type="PANTHER" id="PTHR12827">
    <property type="entry name" value="MEIOTIC CHECKPOINT REGULATOR TSG24 FAMILY MEMBER"/>
    <property type="match status" value="1"/>
</dbReference>
<evidence type="ECO:0000256" key="2">
    <source>
        <dbReference type="ARBA" id="ARBA00004906"/>
    </source>
</evidence>
<comment type="pathway">
    <text evidence="2">Protein modification; protein ubiquitination.</text>
</comment>
<feature type="domain" description="Anaphase-promoting complex subunit 1 N-terminal" evidence="11">
    <location>
        <begin position="299"/>
        <end position="505"/>
    </location>
</feature>
<comment type="similarity">
    <text evidence="3">Belongs to the APC1 family.</text>
</comment>
<evidence type="ECO:0000259" key="13">
    <source>
        <dbReference type="Pfam" id="PF20518"/>
    </source>
</evidence>
<dbReference type="InterPro" id="IPR046794">
    <property type="entry name" value="Apc1_MidN"/>
</dbReference>
<dbReference type="Pfam" id="PF18122">
    <property type="entry name" value="APC1_C"/>
    <property type="match status" value="1"/>
</dbReference>
<protein>
    <recommendedName>
        <fullName evidence="4">Anaphase-promoting complex subunit 1</fullName>
    </recommendedName>
</protein>
<evidence type="ECO:0000256" key="9">
    <source>
        <dbReference type="ARBA" id="ARBA00023242"/>
    </source>
</evidence>
<evidence type="ECO:0000259" key="14">
    <source>
        <dbReference type="Pfam" id="PF21282"/>
    </source>
</evidence>
<dbReference type="FunFam" id="1.25.10.10:FF:000338">
    <property type="entry name" value="Anaphase-promoting complex subunit 1"/>
    <property type="match status" value="1"/>
</dbReference>
<dbReference type="EMBL" id="CP093345">
    <property type="protein sequence ID" value="WOG94062.1"/>
    <property type="molecule type" value="Genomic_DNA"/>
</dbReference>
<dbReference type="InterPro" id="IPR011989">
    <property type="entry name" value="ARM-like"/>
</dbReference>
<dbReference type="GO" id="GO:0005680">
    <property type="term" value="C:anaphase-promoting complex"/>
    <property type="evidence" value="ECO:0007669"/>
    <property type="project" value="InterPro"/>
</dbReference>
<dbReference type="InterPro" id="IPR048971">
    <property type="entry name" value="Apc1_3rd"/>
</dbReference>
<organism evidence="15 16">
    <name type="scientific">Daucus carota subsp. sativus</name>
    <name type="common">Carrot</name>
    <dbReference type="NCBI Taxonomy" id="79200"/>
    <lineage>
        <taxon>Eukaryota</taxon>
        <taxon>Viridiplantae</taxon>
        <taxon>Streptophyta</taxon>
        <taxon>Embryophyta</taxon>
        <taxon>Tracheophyta</taxon>
        <taxon>Spermatophyta</taxon>
        <taxon>Magnoliopsida</taxon>
        <taxon>eudicotyledons</taxon>
        <taxon>Gunneridae</taxon>
        <taxon>Pentapetalae</taxon>
        <taxon>asterids</taxon>
        <taxon>campanulids</taxon>
        <taxon>Apiales</taxon>
        <taxon>Apiaceae</taxon>
        <taxon>Apioideae</taxon>
        <taxon>Scandiceae</taxon>
        <taxon>Daucinae</taxon>
        <taxon>Daucus</taxon>
        <taxon>Daucus sect. Daucus</taxon>
    </lineage>
</organism>
<evidence type="ECO:0000256" key="7">
    <source>
        <dbReference type="ARBA" id="ARBA00022776"/>
    </source>
</evidence>
<keyword evidence="6" id="KW-0677">Repeat</keyword>
<evidence type="ECO:0000256" key="6">
    <source>
        <dbReference type="ARBA" id="ARBA00022737"/>
    </source>
</evidence>
<keyword evidence="9" id="KW-0539">Nucleus</keyword>
<dbReference type="GO" id="GO:0051301">
    <property type="term" value="P:cell division"/>
    <property type="evidence" value="ECO:0007669"/>
    <property type="project" value="UniProtKB-KW"/>
</dbReference>
<dbReference type="InterPro" id="IPR041221">
    <property type="entry name" value="APC1_C"/>
</dbReference>
<comment type="subcellular location">
    <subcellularLocation>
        <location evidence="1">Nucleus</location>
    </subcellularLocation>
</comment>
<evidence type="ECO:0000256" key="1">
    <source>
        <dbReference type="ARBA" id="ARBA00004123"/>
    </source>
</evidence>
<feature type="domain" description="Anaphase-promoting complex subunit 1 C-terminal" evidence="12">
    <location>
        <begin position="1577"/>
        <end position="1742"/>
    </location>
</feature>
<feature type="domain" description="Anaphase-promoting complex subunit 1 beta-sandwich" evidence="14">
    <location>
        <begin position="1441"/>
        <end position="1503"/>
    </location>
</feature>
<dbReference type="Pfam" id="PF20518">
    <property type="entry name" value="Apc1_MidN"/>
    <property type="match status" value="1"/>
</dbReference>
<accession>A0AAF0WQT4</accession>
<evidence type="ECO:0000313" key="15">
    <source>
        <dbReference type="EMBL" id="WOG94062.1"/>
    </source>
</evidence>
<dbReference type="Gene3D" id="1.25.10.10">
    <property type="entry name" value="Leucine-rich Repeat Variant"/>
    <property type="match status" value="2"/>
</dbReference>